<dbReference type="AlphaFoldDB" id="A0A1G4JMB0"/>
<reference evidence="2 3" key="1">
    <citation type="submission" date="2016-03" db="EMBL/GenBank/DDBJ databases">
        <authorList>
            <person name="Devillers H."/>
        </authorList>
    </citation>
    <scope>NUCLEOTIDE SEQUENCE [LARGE SCALE GENOMIC DNA]</scope>
    <source>
        <strain evidence="2">CBS 10888</strain>
    </source>
</reference>
<dbReference type="Proteomes" id="UP000190274">
    <property type="component" value="Chromosome F"/>
</dbReference>
<proteinExistence type="predicted"/>
<dbReference type="EMBL" id="LT598458">
    <property type="protein sequence ID" value="SCU91775.1"/>
    <property type="molecule type" value="Genomic_DNA"/>
</dbReference>
<sequence>MDVLSILKENEITGDNSKLYEGLWSCLKQDRSQIHAIVSNPTVLEEIQMLEDCLTSTIVEKRLIALSALSFGPMLKKASGVASDAIFRAAIDTILKTANDSHAINVCLCTLNSVLAIAEGTVDLALFLGDLTFLEVSATFPENAMTLVDFAFLALTHPWLSQCNAEKLFKKLYCSGIFWWLRDNLVLYKKLDFLELIFFPTFRAVFSSQIEALQGTLRSQDLFKNLQYCNVFEFPRLLPLPSLASHENIIECLIVPSTMFKNKSPSQIIKYFTTPPKNPDQFWPHLFCDRLNRGEMWISPSRNMYLHALKVFLHEFTHFESEIRSFSDLVRSRFTDAGGQMEGTSKYATGEFHCSVDEERKLANIKIPKAAIQKPGESNTQWNSLQGRMLLMIMRDGSCLSSEIKKVTKEPNFIVVQIQVEGSFSKEDFVIASVLNSRLDEKMLFLNDILNRALDNEHLWSGTQMSNMITKSEVDEVLCVDVFQTVDQVENVIQTKQHNTEHARKKRHLDNLTCAIKVNFSGKWSLADAFRTSGHRNFTTEQIEYILRALRESVSFIDGDVGTGKSTIVANIVDNIYVNARYDDLRSRTIIVCDTEETCTKLQGLLNHIPKTSIVQCSDNVIAMRDAKKAQISGLLAQVQEVAVKLNIPGDHSSTIKAAQSFFQHFLYPLLQETMIGNSDEDLSHCPILSLESCVEGNADLDQKIQAICFELGNLFEQLDRWSALFLPGNNSKALWICSDLILLSKSQLAKPYAKALFETDSMHNLIICNAEWFQPSEIWLALSMQTQWQKLVITGDYLSRPIPYVLQQFAVKWNPEPRLSKVFDTNLEILKLRFPDFVIQGSQVTGLQHPFQVVKSPGIGIGPNGVNWDEAEYCVFLYFLLRKMGYPSNLISILTISPYQKHAVDTELQSCLQSSSLKSLAAPGSIGSLDQNLSHRNDIIIVSTSGLSYDTRFLSRIAKRALLILDHNATSPLAIVSNEKYPNTGPRDQHNMETIHDLNHLKASVKPNKNQSKAARSAAKLTVPHSQ</sequence>
<dbReference type="STRING" id="1266660.A0A1G4JMB0"/>
<name>A0A1G4JMB0_9SACH</name>
<evidence type="ECO:0000313" key="2">
    <source>
        <dbReference type="EMBL" id="SCU91775.1"/>
    </source>
</evidence>
<dbReference type="InterPro" id="IPR027417">
    <property type="entry name" value="P-loop_NTPase"/>
</dbReference>
<keyword evidence="3" id="KW-1185">Reference proteome</keyword>
<gene>
    <name evidence="2" type="ORF">LADA_0F11958G</name>
</gene>
<evidence type="ECO:0000256" key="1">
    <source>
        <dbReference type="SAM" id="MobiDB-lite"/>
    </source>
</evidence>
<dbReference type="Gene3D" id="3.40.50.300">
    <property type="entry name" value="P-loop containing nucleotide triphosphate hydrolases"/>
    <property type="match status" value="1"/>
</dbReference>
<organism evidence="2 3">
    <name type="scientific">Lachancea dasiensis</name>
    <dbReference type="NCBI Taxonomy" id="1072105"/>
    <lineage>
        <taxon>Eukaryota</taxon>
        <taxon>Fungi</taxon>
        <taxon>Dikarya</taxon>
        <taxon>Ascomycota</taxon>
        <taxon>Saccharomycotina</taxon>
        <taxon>Saccharomycetes</taxon>
        <taxon>Saccharomycetales</taxon>
        <taxon>Saccharomycetaceae</taxon>
        <taxon>Lachancea</taxon>
    </lineage>
</organism>
<feature type="region of interest" description="Disordered" evidence="1">
    <location>
        <begin position="1008"/>
        <end position="1028"/>
    </location>
</feature>
<evidence type="ECO:0000313" key="3">
    <source>
        <dbReference type="Proteomes" id="UP000190274"/>
    </source>
</evidence>
<dbReference type="SUPFAM" id="SSF52540">
    <property type="entry name" value="P-loop containing nucleoside triphosphate hydrolases"/>
    <property type="match status" value="1"/>
</dbReference>
<dbReference type="OrthoDB" id="1879at2759"/>
<protein>
    <submittedName>
        <fullName evidence="2">LADA_0F11958g1_1</fullName>
    </submittedName>
</protein>
<accession>A0A1G4JMB0</accession>